<evidence type="ECO:0000313" key="7">
    <source>
        <dbReference type="Proteomes" id="UP001557470"/>
    </source>
</evidence>
<feature type="chain" id="PRO_5044791226" description="Ig-like domain-containing protein" evidence="4">
    <location>
        <begin position="19"/>
        <end position="258"/>
    </location>
</feature>
<sequence length="258" mass="28489">MWPNCCWSLASLPRSILAVLLICDVYGQDHVSDCHPEIRVKRNTVLKAKPGDKLQINCPVIGCPNSSSSPSSPVSPSSPSAFWEKIMYKSNNMIPVSRTAHIEIGWQDTNDGGISHLTFKSISRNDSGSYRCKYNDAIGHSIYVIVLEGLEKTTTNIRDSLPDGLWLPVYTFVVIVVFAIMVITISMLSTCGCKGFCPSLKSRKVEQSKSQHIAGSPRPDPRPHQDQLNPQAQPVLLHDCVYENTPVRSPVCTHLAMV</sequence>
<reference evidence="6 7" key="1">
    <citation type="submission" date="2024-06" db="EMBL/GenBank/DDBJ databases">
        <authorList>
            <person name="Pan Q."/>
            <person name="Wen M."/>
            <person name="Jouanno E."/>
            <person name="Zahm M."/>
            <person name="Klopp C."/>
            <person name="Cabau C."/>
            <person name="Louis A."/>
            <person name="Berthelot C."/>
            <person name="Parey E."/>
            <person name="Roest Crollius H."/>
            <person name="Montfort J."/>
            <person name="Robinson-Rechavi M."/>
            <person name="Bouchez O."/>
            <person name="Lampietro C."/>
            <person name="Lopez Roques C."/>
            <person name="Donnadieu C."/>
            <person name="Postlethwait J."/>
            <person name="Bobe J."/>
            <person name="Verreycken H."/>
            <person name="Guiguen Y."/>
        </authorList>
    </citation>
    <scope>NUCLEOTIDE SEQUENCE [LARGE SCALE GENOMIC DNA]</scope>
    <source>
        <strain evidence="6">Up_M1</strain>
        <tissue evidence="6">Testis</tissue>
    </source>
</reference>
<keyword evidence="3" id="KW-0812">Transmembrane</keyword>
<dbReference type="PROSITE" id="PS50835">
    <property type="entry name" value="IG_LIKE"/>
    <property type="match status" value="1"/>
</dbReference>
<evidence type="ECO:0000256" key="4">
    <source>
        <dbReference type="SAM" id="SignalP"/>
    </source>
</evidence>
<organism evidence="6 7">
    <name type="scientific">Umbra pygmaea</name>
    <name type="common">Eastern mudminnow</name>
    <dbReference type="NCBI Taxonomy" id="75934"/>
    <lineage>
        <taxon>Eukaryota</taxon>
        <taxon>Metazoa</taxon>
        <taxon>Chordata</taxon>
        <taxon>Craniata</taxon>
        <taxon>Vertebrata</taxon>
        <taxon>Euteleostomi</taxon>
        <taxon>Actinopterygii</taxon>
        <taxon>Neopterygii</taxon>
        <taxon>Teleostei</taxon>
        <taxon>Protacanthopterygii</taxon>
        <taxon>Esociformes</taxon>
        <taxon>Umbridae</taxon>
        <taxon>Umbra</taxon>
    </lineage>
</organism>
<protein>
    <recommendedName>
        <fullName evidence="5">Ig-like domain-containing protein</fullName>
    </recommendedName>
</protein>
<name>A0ABD0XLL7_UMBPY</name>
<feature type="signal peptide" evidence="4">
    <location>
        <begin position="1"/>
        <end position="18"/>
    </location>
</feature>
<dbReference type="PANTHER" id="PTHR37996">
    <property type="entry name" value="B- AND T-LYMPHOCYTE ATTENUATOR"/>
    <property type="match status" value="1"/>
</dbReference>
<feature type="region of interest" description="Disordered" evidence="2">
    <location>
        <begin position="208"/>
        <end position="229"/>
    </location>
</feature>
<keyword evidence="4" id="KW-0732">Signal</keyword>
<keyword evidence="1" id="KW-0393">Immunoglobulin domain</keyword>
<gene>
    <name evidence="6" type="ORF">UPYG_G00024900</name>
</gene>
<evidence type="ECO:0000256" key="3">
    <source>
        <dbReference type="SAM" id="Phobius"/>
    </source>
</evidence>
<dbReference type="EMBL" id="JAGEUA010000001">
    <property type="protein sequence ID" value="KAL1022303.1"/>
    <property type="molecule type" value="Genomic_DNA"/>
</dbReference>
<feature type="domain" description="Ig-like" evidence="5">
    <location>
        <begin position="36"/>
        <end position="132"/>
    </location>
</feature>
<dbReference type="InterPro" id="IPR003599">
    <property type="entry name" value="Ig_sub"/>
</dbReference>
<dbReference type="InterPro" id="IPR036179">
    <property type="entry name" value="Ig-like_dom_sf"/>
</dbReference>
<keyword evidence="7" id="KW-1185">Reference proteome</keyword>
<keyword evidence="3" id="KW-1133">Transmembrane helix</keyword>
<dbReference type="Proteomes" id="UP001557470">
    <property type="component" value="Unassembled WGS sequence"/>
</dbReference>
<proteinExistence type="predicted"/>
<keyword evidence="3" id="KW-0472">Membrane</keyword>
<dbReference type="InterPro" id="IPR013783">
    <property type="entry name" value="Ig-like_fold"/>
</dbReference>
<evidence type="ECO:0000256" key="1">
    <source>
        <dbReference type="ARBA" id="ARBA00023319"/>
    </source>
</evidence>
<accession>A0ABD0XLL7</accession>
<dbReference type="InterPro" id="IPR007110">
    <property type="entry name" value="Ig-like_dom"/>
</dbReference>
<evidence type="ECO:0000259" key="5">
    <source>
        <dbReference type="PROSITE" id="PS50835"/>
    </source>
</evidence>
<feature type="transmembrane region" description="Helical" evidence="3">
    <location>
        <begin position="165"/>
        <end position="188"/>
    </location>
</feature>
<dbReference type="Pfam" id="PF00047">
    <property type="entry name" value="ig"/>
    <property type="match status" value="1"/>
</dbReference>
<comment type="caution">
    <text evidence="6">The sequence shown here is derived from an EMBL/GenBank/DDBJ whole genome shotgun (WGS) entry which is preliminary data.</text>
</comment>
<dbReference type="InterPro" id="IPR013151">
    <property type="entry name" value="Immunoglobulin_dom"/>
</dbReference>
<dbReference type="SUPFAM" id="SSF48726">
    <property type="entry name" value="Immunoglobulin"/>
    <property type="match status" value="1"/>
</dbReference>
<dbReference type="AlphaFoldDB" id="A0ABD0XLL7"/>
<dbReference type="Gene3D" id="2.60.40.10">
    <property type="entry name" value="Immunoglobulins"/>
    <property type="match status" value="1"/>
</dbReference>
<evidence type="ECO:0000256" key="2">
    <source>
        <dbReference type="SAM" id="MobiDB-lite"/>
    </source>
</evidence>
<dbReference type="PANTHER" id="PTHR37996:SF1">
    <property type="entry name" value="B- AND T-LYMPHOCYTE ATTENUATOR"/>
    <property type="match status" value="1"/>
</dbReference>
<dbReference type="SMART" id="SM00409">
    <property type="entry name" value="IG"/>
    <property type="match status" value="1"/>
</dbReference>
<dbReference type="InterPro" id="IPR039257">
    <property type="entry name" value="BTLA"/>
</dbReference>
<evidence type="ECO:0000313" key="6">
    <source>
        <dbReference type="EMBL" id="KAL1022303.1"/>
    </source>
</evidence>